<reference evidence="14" key="1">
    <citation type="submission" date="2017-04" db="EMBL/GenBank/DDBJ databases">
        <title>Function of individual gut microbiota members based on whole genome sequencing of pure cultures obtained from chicken caecum.</title>
        <authorList>
            <person name="Medvecky M."/>
            <person name="Cejkova D."/>
            <person name="Polansky O."/>
            <person name="Karasova D."/>
            <person name="Kubasova T."/>
            <person name="Cizek A."/>
            <person name="Rychlik I."/>
        </authorList>
    </citation>
    <scope>NUCLEOTIDE SEQUENCE [LARGE SCALE GENOMIC DNA]</scope>
    <source>
        <strain evidence="14">An178</strain>
    </source>
</reference>
<proteinExistence type="inferred from homology"/>
<evidence type="ECO:0000256" key="3">
    <source>
        <dbReference type="ARBA" id="ARBA00022448"/>
    </source>
</evidence>
<dbReference type="GO" id="GO:0015095">
    <property type="term" value="F:magnesium ion transmembrane transporter activity"/>
    <property type="evidence" value="ECO:0007669"/>
    <property type="project" value="TreeGrafter"/>
</dbReference>
<keyword evidence="6" id="KW-0460">Magnesium</keyword>
<evidence type="ECO:0008006" key="15">
    <source>
        <dbReference type="Google" id="ProtNLM"/>
    </source>
</evidence>
<evidence type="ECO:0000256" key="6">
    <source>
        <dbReference type="ARBA" id="ARBA00022842"/>
    </source>
</evidence>
<evidence type="ECO:0000256" key="7">
    <source>
        <dbReference type="ARBA" id="ARBA00022989"/>
    </source>
</evidence>
<dbReference type="InterPro" id="IPR045861">
    <property type="entry name" value="CorA_cytoplasmic_dom"/>
</dbReference>
<keyword evidence="7 12" id="KW-1133">Transmembrane helix</keyword>
<dbReference type="Pfam" id="PF01544">
    <property type="entry name" value="CorA"/>
    <property type="match status" value="1"/>
</dbReference>
<evidence type="ECO:0000256" key="11">
    <source>
        <dbReference type="ARBA" id="ARBA00045497"/>
    </source>
</evidence>
<evidence type="ECO:0000313" key="13">
    <source>
        <dbReference type="EMBL" id="OUP61385.1"/>
    </source>
</evidence>
<dbReference type="GO" id="GO:0000287">
    <property type="term" value="F:magnesium ion binding"/>
    <property type="evidence" value="ECO:0007669"/>
    <property type="project" value="TreeGrafter"/>
</dbReference>
<comment type="function">
    <text evidence="11">Mediates influx of magnesium ions. Alternates between open and closed states. Activated by low cytoplasmic Mg(2+) levels. Inactive when cytoplasmic Mg(2+) levels are high.</text>
</comment>
<evidence type="ECO:0000313" key="14">
    <source>
        <dbReference type="Proteomes" id="UP000195447"/>
    </source>
</evidence>
<dbReference type="GO" id="GO:0050897">
    <property type="term" value="F:cobalt ion binding"/>
    <property type="evidence" value="ECO:0007669"/>
    <property type="project" value="TreeGrafter"/>
</dbReference>
<dbReference type="CDD" id="cd12826">
    <property type="entry name" value="EcCorA_ZntB-like_u1"/>
    <property type="match status" value="1"/>
</dbReference>
<keyword evidence="5 12" id="KW-0812">Transmembrane</keyword>
<dbReference type="AlphaFoldDB" id="A0A1Y4LXR1"/>
<comment type="catalytic activity">
    <reaction evidence="10">
        <text>Mg(2+)(in) = Mg(2+)(out)</text>
        <dbReference type="Rhea" id="RHEA:29827"/>
        <dbReference type="ChEBI" id="CHEBI:18420"/>
    </reaction>
</comment>
<dbReference type="Proteomes" id="UP000195447">
    <property type="component" value="Unassembled WGS sequence"/>
</dbReference>
<name>A0A1Y4LXR1_9FIRM</name>
<dbReference type="InterPro" id="IPR045863">
    <property type="entry name" value="CorA_TM1_TM2"/>
</dbReference>
<feature type="transmembrane region" description="Helical" evidence="12">
    <location>
        <begin position="254"/>
        <end position="274"/>
    </location>
</feature>
<protein>
    <recommendedName>
        <fullName evidence="15">Magnesium transporter</fullName>
    </recommendedName>
</protein>
<feature type="transmembrane region" description="Helical" evidence="12">
    <location>
        <begin position="222"/>
        <end position="242"/>
    </location>
</feature>
<organism evidence="13 14">
    <name type="scientific">Faecalitalea cylindroides</name>
    <dbReference type="NCBI Taxonomy" id="39483"/>
    <lineage>
        <taxon>Bacteria</taxon>
        <taxon>Bacillati</taxon>
        <taxon>Bacillota</taxon>
        <taxon>Erysipelotrichia</taxon>
        <taxon>Erysipelotrichales</taxon>
        <taxon>Erysipelotrichaceae</taxon>
        <taxon>Faecalitalea</taxon>
    </lineage>
</organism>
<keyword evidence="8" id="KW-0406">Ion transport</keyword>
<evidence type="ECO:0000256" key="2">
    <source>
        <dbReference type="ARBA" id="ARBA00009765"/>
    </source>
</evidence>
<comment type="caution">
    <text evidence="13">The sequence shown here is derived from an EMBL/GenBank/DDBJ whole genome shotgun (WGS) entry which is preliminary data.</text>
</comment>
<evidence type="ECO:0000256" key="10">
    <source>
        <dbReference type="ARBA" id="ARBA00034269"/>
    </source>
</evidence>
<dbReference type="GO" id="GO:0015087">
    <property type="term" value="F:cobalt ion transmembrane transporter activity"/>
    <property type="evidence" value="ECO:0007669"/>
    <property type="project" value="TreeGrafter"/>
</dbReference>
<comment type="subcellular location">
    <subcellularLocation>
        <location evidence="1">Cell membrane</location>
        <topology evidence="1">Multi-pass membrane protein</topology>
    </subcellularLocation>
</comment>
<dbReference type="PANTHER" id="PTHR46494:SF1">
    <property type="entry name" value="CORA FAMILY METAL ION TRANSPORTER (EUROFUNG)"/>
    <property type="match status" value="1"/>
</dbReference>
<accession>A0A1Y4LXR1</accession>
<dbReference type="FunFam" id="1.20.58.340:FF:000004">
    <property type="entry name" value="Magnesium transport protein CorA"/>
    <property type="match status" value="1"/>
</dbReference>
<dbReference type="GO" id="GO:0005886">
    <property type="term" value="C:plasma membrane"/>
    <property type="evidence" value="ECO:0007669"/>
    <property type="project" value="UniProtKB-SubCell"/>
</dbReference>
<evidence type="ECO:0000256" key="5">
    <source>
        <dbReference type="ARBA" id="ARBA00022692"/>
    </source>
</evidence>
<evidence type="ECO:0000256" key="9">
    <source>
        <dbReference type="ARBA" id="ARBA00023136"/>
    </source>
</evidence>
<dbReference type="SUPFAM" id="SSF144083">
    <property type="entry name" value="Magnesium transport protein CorA, transmembrane region"/>
    <property type="match status" value="1"/>
</dbReference>
<evidence type="ECO:0000256" key="12">
    <source>
        <dbReference type="SAM" id="Phobius"/>
    </source>
</evidence>
<dbReference type="PANTHER" id="PTHR46494">
    <property type="entry name" value="CORA FAMILY METAL ION TRANSPORTER (EUROFUNG)"/>
    <property type="match status" value="1"/>
</dbReference>
<evidence type="ECO:0000256" key="4">
    <source>
        <dbReference type="ARBA" id="ARBA00022475"/>
    </source>
</evidence>
<gene>
    <name evidence="13" type="ORF">B5F14_03480</name>
</gene>
<dbReference type="InterPro" id="IPR002523">
    <property type="entry name" value="MgTranspt_CorA/ZnTranspt_ZntB"/>
</dbReference>
<evidence type="ECO:0000256" key="8">
    <source>
        <dbReference type="ARBA" id="ARBA00023065"/>
    </source>
</evidence>
<sequence length="280" mass="33631">MKKIFKYEKIQDSSLPAYIRSILSKHLTKHSAFVFESYDSFILINFQSYSLKPKGNQLKKIFIFLDNDNLLIFIENSHLYKQFTQLFNDNQKKDDIELLRLFFINLIANDMEYIDKIEESITDTEDHALQNKTNDYLDQIIKFRKQLLHLKHYYNQLQVIFDGFLENENKLFDSESLRKLTIIHNRIDHLQLSVSSLRDYVTQMREAYQSQIDIEQNHIMKVFTLITAIFLPLTLMVGWYGMNFKHMYELNSPYSYPIFILISILVCISLVIYFKKKHWF</sequence>
<keyword evidence="9 12" id="KW-0472">Membrane</keyword>
<comment type="similarity">
    <text evidence="2">Belongs to the CorA metal ion transporter (MIT) (TC 1.A.35) family.</text>
</comment>
<dbReference type="EMBL" id="NFKM01000004">
    <property type="protein sequence ID" value="OUP61385.1"/>
    <property type="molecule type" value="Genomic_DNA"/>
</dbReference>
<dbReference type="RefSeq" id="WP_087158366.1">
    <property type="nucleotide sequence ID" value="NZ_NFKM01000004.1"/>
</dbReference>
<dbReference type="Gene3D" id="1.20.58.340">
    <property type="entry name" value="Magnesium transport protein CorA, transmembrane region"/>
    <property type="match status" value="2"/>
</dbReference>
<evidence type="ECO:0000256" key="1">
    <source>
        <dbReference type="ARBA" id="ARBA00004651"/>
    </source>
</evidence>
<dbReference type="SUPFAM" id="SSF143865">
    <property type="entry name" value="CorA soluble domain-like"/>
    <property type="match status" value="1"/>
</dbReference>
<keyword evidence="14" id="KW-1185">Reference proteome</keyword>
<keyword evidence="4" id="KW-1003">Cell membrane</keyword>
<keyword evidence="3" id="KW-0813">Transport</keyword>